<keyword evidence="4 6" id="KW-0175">Coiled coil</keyword>
<feature type="compositionally biased region" description="Basic residues" evidence="7">
    <location>
        <begin position="9"/>
        <end position="18"/>
    </location>
</feature>
<feature type="coiled-coil region" evidence="6">
    <location>
        <begin position="42"/>
        <end position="73"/>
    </location>
</feature>
<evidence type="ECO:0000256" key="1">
    <source>
        <dbReference type="ARBA" id="ARBA00004604"/>
    </source>
</evidence>
<feature type="region of interest" description="Disordered" evidence="7">
    <location>
        <begin position="115"/>
        <end position="249"/>
    </location>
</feature>
<evidence type="ECO:0000256" key="3">
    <source>
        <dbReference type="ARBA" id="ARBA00015520"/>
    </source>
</evidence>
<evidence type="ECO:0000256" key="7">
    <source>
        <dbReference type="SAM" id="MobiDB-lite"/>
    </source>
</evidence>
<evidence type="ECO:0000256" key="4">
    <source>
        <dbReference type="ARBA" id="ARBA00023054"/>
    </source>
</evidence>
<keyword evidence="8" id="KW-1185">Reference proteome</keyword>
<proteinExistence type="inferred from homology"/>
<evidence type="ECO:0000256" key="5">
    <source>
        <dbReference type="ARBA" id="ARBA00023242"/>
    </source>
</evidence>
<dbReference type="InterPro" id="IPR019186">
    <property type="entry name" value="Nucleolar_protein_12"/>
</dbReference>
<dbReference type="GeneID" id="108559093"/>
<reference evidence="9" key="1">
    <citation type="submission" date="2025-08" db="UniProtKB">
        <authorList>
            <consortium name="RefSeq"/>
        </authorList>
    </citation>
    <scope>IDENTIFICATION</scope>
    <source>
        <tissue evidence="9">Whole Larva</tissue>
    </source>
</reference>
<accession>A0ABM1MAX4</accession>
<gene>
    <name evidence="9" type="primary">LOC108559093</name>
</gene>
<dbReference type="Proteomes" id="UP000695000">
    <property type="component" value="Unplaced"/>
</dbReference>
<feature type="region of interest" description="Disordered" evidence="7">
    <location>
        <begin position="1"/>
        <end position="21"/>
    </location>
</feature>
<comment type="subcellular location">
    <subcellularLocation>
        <location evidence="1">Nucleus</location>
        <location evidence="1">Nucleolus</location>
    </subcellularLocation>
</comment>
<keyword evidence="5" id="KW-0539">Nucleus</keyword>
<protein>
    <recommendedName>
        <fullName evidence="3">Nucleolar protein 12</fullName>
    </recommendedName>
</protein>
<feature type="compositionally biased region" description="Acidic residues" evidence="7">
    <location>
        <begin position="128"/>
        <end position="144"/>
    </location>
</feature>
<feature type="compositionally biased region" description="Basic residues" evidence="7">
    <location>
        <begin position="231"/>
        <end position="249"/>
    </location>
</feature>
<comment type="similarity">
    <text evidence="2">Belongs to the RRP17 family.</text>
</comment>
<dbReference type="PANTHER" id="PTHR14577:SF0">
    <property type="entry name" value="NUCLEOLAR PROTEIN 12"/>
    <property type="match status" value="1"/>
</dbReference>
<evidence type="ECO:0000313" key="9">
    <source>
        <dbReference type="RefSeq" id="XP_017771724.1"/>
    </source>
</evidence>
<evidence type="ECO:0000256" key="6">
    <source>
        <dbReference type="SAM" id="Coils"/>
    </source>
</evidence>
<sequence>MAAEEGNKKKARRPKNRSNKLNIVFDEGKRREFLTGFHKRKLQRKQYAKDKLEKDLKEERKRLKLEAKESYKKLVVSHRDIPEVDKILGREVEEFEDEEVTVKVVELSPEEIAKENNWIGPNKPKYDEDVEEEEDEEIEDEEEIPGMSLTEKKKPKVEKPKKQFTSSKEIKSTLKKQATKKVQNSKVFKRKTDVERRKQKKRSMREEKERSKFLKKHKKFDKGESVSGKTANKRLKGKRAKHAAKNREK</sequence>
<evidence type="ECO:0000256" key="2">
    <source>
        <dbReference type="ARBA" id="ARBA00007175"/>
    </source>
</evidence>
<evidence type="ECO:0000313" key="8">
    <source>
        <dbReference type="Proteomes" id="UP000695000"/>
    </source>
</evidence>
<dbReference type="PANTHER" id="PTHR14577">
    <property type="entry name" value="NUCLEOLAR PROTEIN 12"/>
    <property type="match status" value="1"/>
</dbReference>
<dbReference type="RefSeq" id="XP_017771724.1">
    <property type="nucleotide sequence ID" value="XM_017916235.1"/>
</dbReference>
<name>A0ABM1MAX4_NICVS</name>
<dbReference type="Pfam" id="PF09805">
    <property type="entry name" value="Nop25"/>
    <property type="match status" value="1"/>
</dbReference>
<organism evidence="8 9">
    <name type="scientific">Nicrophorus vespilloides</name>
    <name type="common">Boreal carrion beetle</name>
    <dbReference type="NCBI Taxonomy" id="110193"/>
    <lineage>
        <taxon>Eukaryota</taxon>
        <taxon>Metazoa</taxon>
        <taxon>Ecdysozoa</taxon>
        <taxon>Arthropoda</taxon>
        <taxon>Hexapoda</taxon>
        <taxon>Insecta</taxon>
        <taxon>Pterygota</taxon>
        <taxon>Neoptera</taxon>
        <taxon>Endopterygota</taxon>
        <taxon>Coleoptera</taxon>
        <taxon>Polyphaga</taxon>
        <taxon>Staphyliniformia</taxon>
        <taxon>Silphidae</taxon>
        <taxon>Nicrophorinae</taxon>
        <taxon>Nicrophorus</taxon>
    </lineage>
</organism>